<proteinExistence type="predicted"/>
<evidence type="ECO:0000313" key="2">
    <source>
        <dbReference type="EnsemblMetazoa" id="GPAI003703-PA"/>
    </source>
</evidence>
<evidence type="ECO:0000313" key="3">
    <source>
        <dbReference type="Proteomes" id="UP000092445"/>
    </source>
</evidence>
<dbReference type="EnsemblMetazoa" id="GPAI003703-RA">
    <property type="protein sequence ID" value="GPAI003703-PA"/>
    <property type="gene ID" value="GPAI003703"/>
</dbReference>
<dbReference type="AlphaFoldDB" id="A0A1A9Z4I8"/>
<reference evidence="3" key="1">
    <citation type="submission" date="2014-03" db="EMBL/GenBank/DDBJ databases">
        <authorList>
            <person name="Aksoy S."/>
            <person name="Warren W."/>
            <person name="Wilson R.K."/>
        </authorList>
    </citation>
    <scope>NUCLEOTIDE SEQUENCE [LARGE SCALE GENOMIC DNA]</scope>
    <source>
        <strain evidence="3">IAEA</strain>
    </source>
</reference>
<organism evidence="2 3">
    <name type="scientific">Glossina pallidipes</name>
    <name type="common">Tsetse fly</name>
    <dbReference type="NCBI Taxonomy" id="7398"/>
    <lineage>
        <taxon>Eukaryota</taxon>
        <taxon>Metazoa</taxon>
        <taxon>Ecdysozoa</taxon>
        <taxon>Arthropoda</taxon>
        <taxon>Hexapoda</taxon>
        <taxon>Insecta</taxon>
        <taxon>Pterygota</taxon>
        <taxon>Neoptera</taxon>
        <taxon>Endopterygota</taxon>
        <taxon>Diptera</taxon>
        <taxon>Brachycera</taxon>
        <taxon>Muscomorpha</taxon>
        <taxon>Hippoboscoidea</taxon>
        <taxon>Glossinidae</taxon>
        <taxon>Glossina</taxon>
    </lineage>
</organism>
<keyword evidence="1" id="KW-1133">Transmembrane helix</keyword>
<evidence type="ECO:0000256" key="1">
    <source>
        <dbReference type="SAM" id="Phobius"/>
    </source>
</evidence>
<accession>A0A1A9Z4I8</accession>
<name>A0A1A9Z4I8_GLOPL</name>
<dbReference type="Proteomes" id="UP000092445">
    <property type="component" value="Unassembled WGS sequence"/>
</dbReference>
<keyword evidence="1" id="KW-0812">Transmembrane</keyword>
<keyword evidence="1" id="KW-0472">Membrane</keyword>
<protein>
    <submittedName>
        <fullName evidence="2">Uncharacterized protein</fullName>
    </submittedName>
</protein>
<reference evidence="2" key="2">
    <citation type="submission" date="2020-05" db="UniProtKB">
        <authorList>
            <consortium name="EnsemblMetazoa"/>
        </authorList>
    </citation>
    <scope>IDENTIFICATION</scope>
    <source>
        <strain evidence="2">IAEA</strain>
    </source>
</reference>
<feature type="transmembrane region" description="Helical" evidence="1">
    <location>
        <begin position="170"/>
        <end position="191"/>
    </location>
</feature>
<sequence>MKNPASPIKLSCIDPDQMSLQSLRSLFCWTAYLLQERERATQTYDDDAVVLSEWLLNYCGLLGRTLVQTGFTYPLVSPFIFLISGNANNASQSKYKDLGVRRVRILQSIGYVSGAAGITSDHFYIPNAEQQKQQQQQQRFSEGETIEHPLRIGVDTTASLPSASVATKSVGVLIFGFNMLNIAFAVAALVVKVNDAQTLDVDGEDDAAEKVTYSTTKPYQ</sequence>
<dbReference type="VEuPathDB" id="VectorBase:GPAI003703"/>
<keyword evidence="3" id="KW-1185">Reference proteome</keyword>